<feature type="region of interest" description="Disordered" evidence="1">
    <location>
        <begin position="49"/>
        <end position="98"/>
    </location>
</feature>
<reference evidence="4 5" key="1">
    <citation type="journal article" date="2012" name="BMC Genomics">
        <title>Complete genome sequence, lifestyle, and multi-drug resistance of the human pathogen Corynebacterium resistens DSM 45100 isolated from blood samples of a leukemia patient.</title>
        <authorList>
            <person name="Schroder J."/>
            <person name="Maus I."/>
            <person name="Meyer K."/>
            <person name="Wordemann S."/>
            <person name="Blom J."/>
            <person name="Jaenicke S."/>
            <person name="Schneider J."/>
            <person name="Trost E."/>
            <person name="Tauch A."/>
        </authorList>
    </citation>
    <scope>NUCLEOTIDE SEQUENCE [LARGE SCALE GENOMIC DNA]</scope>
    <source>
        <strain evidence="5">DSM 45100 / JCM 12819 / CCUG 50093 / GTC 2026 / SICGH 158</strain>
    </source>
</reference>
<proteinExistence type="predicted"/>
<feature type="chain" id="PRO_5003375571" evidence="3">
    <location>
        <begin position="50"/>
        <end position="134"/>
    </location>
</feature>
<keyword evidence="3" id="KW-0732">Signal</keyword>
<evidence type="ECO:0000256" key="2">
    <source>
        <dbReference type="SAM" id="Phobius"/>
    </source>
</evidence>
<keyword evidence="2" id="KW-1133">Transmembrane helix</keyword>
<dbReference type="AlphaFoldDB" id="F8E256"/>
<feature type="compositionally biased region" description="Low complexity" evidence="1">
    <location>
        <begin position="85"/>
        <end position="94"/>
    </location>
</feature>
<evidence type="ECO:0000313" key="4">
    <source>
        <dbReference type="EMBL" id="AEI09373.1"/>
    </source>
</evidence>
<evidence type="ECO:0000256" key="3">
    <source>
        <dbReference type="SAM" id="SignalP"/>
    </source>
</evidence>
<feature type="compositionally biased region" description="Low complexity" evidence="1">
    <location>
        <begin position="67"/>
        <end position="76"/>
    </location>
</feature>
<keyword evidence="2" id="KW-0812">Transmembrane</keyword>
<feature type="compositionally biased region" description="Polar residues" evidence="1">
    <location>
        <begin position="51"/>
        <end position="66"/>
    </location>
</feature>
<evidence type="ECO:0000313" key="5">
    <source>
        <dbReference type="Proteomes" id="UP000000492"/>
    </source>
</evidence>
<feature type="transmembrane region" description="Helical" evidence="2">
    <location>
        <begin position="107"/>
        <end position="132"/>
    </location>
</feature>
<dbReference type="KEGG" id="crd:CRES_1017"/>
<feature type="signal peptide" evidence="3">
    <location>
        <begin position="1"/>
        <end position="49"/>
    </location>
</feature>
<organism evidence="4 5">
    <name type="scientific">Corynebacterium resistens (strain DSM 45100 / JCM 12819 / GTC 2026 / SICGH 158)</name>
    <dbReference type="NCBI Taxonomy" id="662755"/>
    <lineage>
        <taxon>Bacteria</taxon>
        <taxon>Bacillati</taxon>
        <taxon>Actinomycetota</taxon>
        <taxon>Actinomycetes</taxon>
        <taxon>Mycobacteriales</taxon>
        <taxon>Corynebacteriaceae</taxon>
        <taxon>Corynebacterium</taxon>
    </lineage>
</organism>
<dbReference type="Proteomes" id="UP000000492">
    <property type="component" value="Chromosome"/>
</dbReference>
<keyword evidence="2" id="KW-0472">Membrane</keyword>
<evidence type="ECO:0000256" key="1">
    <source>
        <dbReference type="SAM" id="MobiDB-lite"/>
    </source>
</evidence>
<gene>
    <name evidence="4" type="ordered locus">CRES_1017</name>
</gene>
<dbReference type="HOGENOM" id="CLU_1892704_0_0_11"/>
<name>F8E256_CORRG</name>
<dbReference type="eggNOG" id="ENOG5031QK3">
    <property type="taxonomic scope" value="Bacteria"/>
</dbReference>
<dbReference type="STRING" id="662755.CRES_1017"/>
<protein>
    <submittedName>
        <fullName evidence="4">Secreted protein</fullName>
    </submittedName>
</protein>
<sequence length="134" mass="14244">MLQLRNFFYPFSFIAPTDERRPTVKMRRNAIALAVATALTVTTVPSAHAATANQPSNKVSAQSGTNGDSSKGSSDAKGSRDSESSSKLGSSKTGNETWDNMHPILKAIVGVLGATAIVTAFGILRTIFFNLFHV</sequence>
<keyword evidence="5" id="KW-1185">Reference proteome</keyword>
<dbReference type="EMBL" id="CP002857">
    <property type="protein sequence ID" value="AEI09373.1"/>
    <property type="molecule type" value="Genomic_DNA"/>
</dbReference>
<accession>F8E256</accession>